<feature type="domain" description="Rieske" evidence="5">
    <location>
        <begin position="52"/>
        <end position="142"/>
    </location>
</feature>
<sequence length="144" mass="15021">MSDKIKRHEFLKSLGLKGASLVAVYCGASAVSSCKNETGITPSSSADFTLDLSQAAYSKLNTVGSYVITQNIVIARVSSTAFAAVTQICSHEGRAAVIYSGGGFYCPEHGATYDTSGKGLNANGSRGLTTYKTTLTGNSLRVYS</sequence>
<dbReference type="InterPro" id="IPR036922">
    <property type="entry name" value="Rieske_2Fe-2S_sf"/>
</dbReference>
<keyword evidence="4" id="KW-0411">Iron-sulfur</keyword>
<dbReference type="AlphaFoldDB" id="A0A2S2DTI9"/>
<evidence type="ECO:0000256" key="4">
    <source>
        <dbReference type="ARBA" id="ARBA00023014"/>
    </source>
</evidence>
<keyword evidence="3" id="KW-0408">Iron</keyword>
<evidence type="ECO:0000259" key="5">
    <source>
        <dbReference type="PROSITE" id="PS51296"/>
    </source>
</evidence>
<evidence type="ECO:0000313" key="7">
    <source>
        <dbReference type="Proteomes" id="UP000245468"/>
    </source>
</evidence>
<evidence type="ECO:0000313" key="6">
    <source>
        <dbReference type="EMBL" id="AWL08622.1"/>
    </source>
</evidence>
<dbReference type="InterPro" id="IPR017941">
    <property type="entry name" value="Rieske_2Fe-2S"/>
</dbReference>
<keyword evidence="1" id="KW-0001">2Fe-2S</keyword>
<dbReference type="EMBL" id="CP029346">
    <property type="protein sequence ID" value="AWL08622.1"/>
    <property type="molecule type" value="Genomic_DNA"/>
</dbReference>
<dbReference type="SUPFAM" id="SSF50022">
    <property type="entry name" value="ISP domain"/>
    <property type="match status" value="1"/>
</dbReference>
<evidence type="ECO:0000256" key="1">
    <source>
        <dbReference type="ARBA" id="ARBA00022714"/>
    </source>
</evidence>
<dbReference type="GO" id="GO:0051537">
    <property type="term" value="F:2 iron, 2 sulfur cluster binding"/>
    <property type="evidence" value="ECO:0007669"/>
    <property type="project" value="UniProtKB-KW"/>
</dbReference>
<dbReference type="Pfam" id="PF00355">
    <property type="entry name" value="Rieske"/>
    <property type="match status" value="1"/>
</dbReference>
<dbReference type="Proteomes" id="UP000245468">
    <property type="component" value="Chromosome"/>
</dbReference>
<gene>
    <name evidence="6" type="ORF">HME7025_00751</name>
</gene>
<proteinExistence type="predicted"/>
<name>A0A2S2DTI9_9BACT</name>
<dbReference type="PROSITE" id="PS51257">
    <property type="entry name" value="PROKAR_LIPOPROTEIN"/>
    <property type="match status" value="1"/>
</dbReference>
<dbReference type="Gene3D" id="2.102.10.10">
    <property type="entry name" value="Rieske [2Fe-2S] iron-sulphur domain"/>
    <property type="match status" value="1"/>
</dbReference>
<keyword evidence="2" id="KW-0479">Metal-binding</keyword>
<dbReference type="KEGG" id="psez:HME7025_00751"/>
<protein>
    <submittedName>
        <fullName evidence="6">Plastoquinol--plastocyanin reductase</fullName>
    </submittedName>
</protein>
<dbReference type="PROSITE" id="PS51296">
    <property type="entry name" value="RIESKE"/>
    <property type="match status" value="1"/>
</dbReference>
<evidence type="ECO:0000256" key="3">
    <source>
        <dbReference type="ARBA" id="ARBA00023004"/>
    </source>
</evidence>
<dbReference type="GO" id="GO:0046872">
    <property type="term" value="F:metal ion binding"/>
    <property type="evidence" value="ECO:0007669"/>
    <property type="project" value="UniProtKB-KW"/>
</dbReference>
<accession>A0A2S2DTI9</accession>
<dbReference type="OrthoDB" id="165343at2"/>
<dbReference type="RefSeq" id="WP_109322359.1">
    <property type="nucleotide sequence ID" value="NZ_CP029346.1"/>
</dbReference>
<organism evidence="6 7">
    <name type="scientific">Aquirufa nivalisilvae</name>
    <dbReference type="NCBI Taxonomy" id="2516557"/>
    <lineage>
        <taxon>Bacteria</taxon>
        <taxon>Pseudomonadati</taxon>
        <taxon>Bacteroidota</taxon>
        <taxon>Cytophagia</taxon>
        <taxon>Cytophagales</taxon>
        <taxon>Flectobacillaceae</taxon>
        <taxon>Aquirufa</taxon>
    </lineage>
</organism>
<keyword evidence="7" id="KW-1185">Reference proteome</keyword>
<reference evidence="7" key="1">
    <citation type="submission" date="2018-05" db="EMBL/GenBank/DDBJ databases">
        <title>Pseudarcicella sp. HME7025 Genome sequencing and assembly.</title>
        <authorList>
            <person name="Kim H."/>
            <person name="Kang H."/>
            <person name="Joh K."/>
        </authorList>
    </citation>
    <scope>NUCLEOTIDE SEQUENCE [LARGE SCALE GENOMIC DNA]</scope>
    <source>
        <strain evidence="7">HME7025</strain>
    </source>
</reference>
<evidence type="ECO:0000256" key="2">
    <source>
        <dbReference type="ARBA" id="ARBA00022723"/>
    </source>
</evidence>